<dbReference type="RefSeq" id="XP_012916249.2">
    <property type="nucleotide sequence ID" value="XM_013060795.2"/>
</dbReference>
<evidence type="ECO:0000313" key="3">
    <source>
        <dbReference type="RefSeq" id="XP_012916249.2"/>
    </source>
</evidence>
<evidence type="ECO:0000256" key="1">
    <source>
        <dbReference type="SAM" id="Phobius"/>
    </source>
</evidence>
<dbReference type="AlphaFoldDB" id="A0A8U0NX74"/>
<organism evidence="2 3">
    <name type="scientific">Mustela putorius furo</name>
    <name type="common">European domestic ferret</name>
    <name type="synonym">Mustela furo</name>
    <dbReference type="NCBI Taxonomy" id="9669"/>
    <lineage>
        <taxon>Eukaryota</taxon>
        <taxon>Metazoa</taxon>
        <taxon>Chordata</taxon>
        <taxon>Craniata</taxon>
        <taxon>Vertebrata</taxon>
        <taxon>Euteleostomi</taxon>
        <taxon>Mammalia</taxon>
        <taxon>Eutheria</taxon>
        <taxon>Laurasiatheria</taxon>
        <taxon>Carnivora</taxon>
        <taxon>Caniformia</taxon>
        <taxon>Musteloidea</taxon>
        <taxon>Mustelidae</taxon>
        <taxon>Mustelinae</taxon>
        <taxon>Mustela</taxon>
    </lineage>
</organism>
<evidence type="ECO:0000313" key="2">
    <source>
        <dbReference type="Proteomes" id="UP000000715"/>
    </source>
</evidence>
<evidence type="ECO:0000313" key="4">
    <source>
        <dbReference type="RefSeq" id="XP_012916250.2"/>
    </source>
</evidence>
<gene>
    <name evidence="3 4" type="primary">LOC101679005</name>
</gene>
<dbReference type="GeneID" id="101679005"/>
<keyword evidence="1" id="KW-0472">Membrane</keyword>
<feature type="transmembrane region" description="Helical" evidence="1">
    <location>
        <begin position="183"/>
        <end position="203"/>
    </location>
</feature>
<protein>
    <submittedName>
        <fullName evidence="3 4">Uncharacterized protein LOC101679005 isoform X1</fullName>
    </submittedName>
</protein>
<dbReference type="Proteomes" id="UP000000715">
    <property type="component" value="Unplaced"/>
</dbReference>
<proteinExistence type="predicted"/>
<dbReference type="RefSeq" id="XP_012916250.2">
    <property type="nucleotide sequence ID" value="XM_013060796.2"/>
</dbReference>
<name>A0A8U0NX74_MUSPF</name>
<keyword evidence="1" id="KW-0812">Transmembrane</keyword>
<keyword evidence="2" id="KW-1185">Reference proteome</keyword>
<keyword evidence="1" id="KW-1133">Transmembrane helix</keyword>
<reference evidence="3 4" key="1">
    <citation type="submission" date="2025-04" db="UniProtKB">
        <authorList>
            <consortium name="RefSeq"/>
        </authorList>
    </citation>
    <scope>IDENTIFICATION</scope>
    <source>
        <tissue evidence="3 4">Brain</tissue>
    </source>
</reference>
<sequence length="213" mass="23712">MLRQVPPGWKVLKLLHLELFKHEDVGIFDDAYPMWITTIWLLGILYLKEVLSGDYGSLGTLHAQAFSGVSLLSGRNTSSPVRSAFAAPVVSNLMSSADLANGPSFPSSSGQPGITTEHPPPALIDRLLLLLVLSTERPQTRQERGKANGKNSFPLFFENSFTFKRRQSETSLTRAGYENSSQVLVLVIKIFVIVLGFLSWCWIRRKKAKEHVT</sequence>
<accession>A0A8U0NX74</accession>